<name>A0A9P5UBR4_9AGAR</name>
<reference evidence="1" key="1">
    <citation type="submission" date="2020-11" db="EMBL/GenBank/DDBJ databases">
        <authorList>
            <consortium name="DOE Joint Genome Institute"/>
            <person name="Ahrendt S."/>
            <person name="Riley R."/>
            <person name="Andreopoulos W."/>
            <person name="Labutti K."/>
            <person name="Pangilinan J."/>
            <person name="Ruiz-Duenas F.J."/>
            <person name="Barrasa J.M."/>
            <person name="Sanchez-Garcia M."/>
            <person name="Camarero S."/>
            <person name="Miyauchi S."/>
            <person name="Serrano A."/>
            <person name="Linde D."/>
            <person name="Babiker R."/>
            <person name="Drula E."/>
            <person name="Ayuso-Fernandez I."/>
            <person name="Pacheco R."/>
            <person name="Padilla G."/>
            <person name="Ferreira P."/>
            <person name="Barriuso J."/>
            <person name="Kellner H."/>
            <person name="Castanera R."/>
            <person name="Alfaro M."/>
            <person name="Ramirez L."/>
            <person name="Pisabarro A.G."/>
            <person name="Kuo A."/>
            <person name="Tritt A."/>
            <person name="Lipzen A."/>
            <person name="He G."/>
            <person name="Yan M."/>
            <person name="Ng V."/>
            <person name="Cullen D."/>
            <person name="Martin F."/>
            <person name="Rosso M.-N."/>
            <person name="Henrissat B."/>
            <person name="Hibbett D."/>
            <person name="Martinez A.T."/>
            <person name="Grigoriev I.V."/>
        </authorList>
    </citation>
    <scope>NUCLEOTIDE SEQUENCE</scope>
    <source>
        <strain evidence="1">AH 40177</strain>
    </source>
</reference>
<evidence type="ECO:0000313" key="1">
    <source>
        <dbReference type="EMBL" id="KAF9073352.1"/>
    </source>
</evidence>
<dbReference type="EMBL" id="JADNRY010000018">
    <property type="protein sequence ID" value="KAF9073352.1"/>
    <property type="molecule type" value="Genomic_DNA"/>
</dbReference>
<dbReference type="Proteomes" id="UP000772434">
    <property type="component" value="Unassembled WGS sequence"/>
</dbReference>
<evidence type="ECO:0000313" key="2">
    <source>
        <dbReference type="Proteomes" id="UP000772434"/>
    </source>
</evidence>
<protein>
    <submittedName>
        <fullName evidence="1">Uncharacterized protein</fullName>
    </submittedName>
</protein>
<accession>A0A9P5UBR4</accession>
<gene>
    <name evidence="1" type="ORF">BDP27DRAFT_1483679</name>
</gene>
<dbReference type="AlphaFoldDB" id="A0A9P5UBR4"/>
<comment type="caution">
    <text evidence="1">The sequence shown here is derived from an EMBL/GenBank/DDBJ whole genome shotgun (WGS) entry which is preliminary data.</text>
</comment>
<organism evidence="1 2">
    <name type="scientific">Rhodocollybia butyracea</name>
    <dbReference type="NCBI Taxonomy" id="206335"/>
    <lineage>
        <taxon>Eukaryota</taxon>
        <taxon>Fungi</taxon>
        <taxon>Dikarya</taxon>
        <taxon>Basidiomycota</taxon>
        <taxon>Agaricomycotina</taxon>
        <taxon>Agaricomycetes</taxon>
        <taxon>Agaricomycetidae</taxon>
        <taxon>Agaricales</taxon>
        <taxon>Marasmiineae</taxon>
        <taxon>Omphalotaceae</taxon>
        <taxon>Rhodocollybia</taxon>
    </lineage>
</organism>
<keyword evidence="2" id="KW-1185">Reference proteome</keyword>
<proteinExistence type="predicted"/>
<sequence length="319" mass="36133">MTVNGDGSINLAIRRLQFSKKRNYYEALQCRRSSRLLSLRAALSQFSNCFLMFDDDELLPPWSSPDISVWVIRSAFSFVLLAPYAPWKASPATQDLEATLGDFEKTVQKLRKTAKKFPSIPRYLLPDYRLFRKKFSRLRTSTARFRDAHRTFASADLLLGPDIDKATPHQWNLRAQMARSDIWYHYYPPLERKGRPITFPPDAPSMTITRGRVVQFNYLNPNGVFRVDTPADDTWTPNVPYISESAGDVLSCLHNPHPSLSSPRNPNTALPTSNVCSKCEHTLPPRVGLASLSPPPPPSYHPPPPYNALLLLLRSPVSK</sequence>
<dbReference type="OrthoDB" id="10573810at2759"/>